<keyword evidence="1" id="KW-0472">Membrane</keyword>
<evidence type="ECO:0000313" key="3">
    <source>
        <dbReference type="Proteomes" id="UP000756530"/>
    </source>
</evidence>
<dbReference type="RefSeq" id="WP_218391938.1">
    <property type="nucleotide sequence ID" value="NZ_JAHUZE010000002.1"/>
</dbReference>
<feature type="transmembrane region" description="Helical" evidence="1">
    <location>
        <begin position="73"/>
        <end position="94"/>
    </location>
</feature>
<dbReference type="Proteomes" id="UP000756530">
    <property type="component" value="Unassembled WGS sequence"/>
</dbReference>
<organism evidence="2 3">
    <name type="scientific">Maritimibacter dapengensis</name>
    <dbReference type="NCBI Taxonomy" id="2836868"/>
    <lineage>
        <taxon>Bacteria</taxon>
        <taxon>Pseudomonadati</taxon>
        <taxon>Pseudomonadota</taxon>
        <taxon>Alphaproteobacteria</taxon>
        <taxon>Rhodobacterales</taxon>
        <taxon>Roseobacteraceae</taxon>
        <taxon>Maritimibacter</taxon>
    </lineage>
</organism>
<name>A0ABS6T0J3_9RHOB</name>
<reference evidence="2 3" key="1">
    <citation type="submission" date="2021-05" db="EMBL/GenBank/DDBJ databases">
        <title>Culturable bacteria isolated from Daya Bay.</title>
        <authorList>
            <person name="Zheng W."/>
            <person name="Yu S."/>
            <person name="Huang Y."/>
        </authorList>
    </citation>
    <scope>NUCLEOTIDE SEQUENCE [LARGE SCALE GENOMIC DNA]</scope>
    <source>
        <strain evidence="2 3">DP4N28-5</strain>
    </source>
</reference>
<keyword evidence="1" id="KW-0812">Transmembrane</keyword>
<evidence type="ECO:0000313" key="2">
    <source>
        <dbReference type="EMBL" id="MBV7378757.1"/>
    </source>
</evidence>
<gene>
    <name evidence="2" type="ORF">KJP28_07440</name>
</gene>
<comment type="caution">
    <text evidence="2">The sequence shown here is derived from an EMBL/GenBank/DDBJ whole genome shotgun (WGS) entry which is preliminary data.</text>
</comment>
<feature type="transmembrane region" description="Helical" evidence="1">
    <location>
        <begin position="41"/>
        <end position="61"/>
    </location>
</feature>
<evidence type="ECO:0000256" key="1">
    <source>
        <dbReference type="SAM" id="Phobius"/>
    </source>
</evidence>
<protein>
    <recommendedName>
        <fullName evidence="4">Intracellular septation protein A</fullName>
    </recommendedName>
</protein>
<accession>A0ABS6T0J3</accession>
<proteinExistence type="predicted"/>
<sequence>MFGDFFRIIPRPPLRALVPNLAMLAVYLMTRDGLDLGAGPVPGVALGVLFFVVLSLGGSIMKRVEEGRVLQGVFLAGVLLLGVAALGVIVPSVFQVQVGWVIVAILFAVGFAGFVFFGDETDLSALPSAWARYRSDPERRSALSVVAARHAFDTMVAAALLRWASVDLWVVYVSCGRLMSWYVAEAVIYHILVRARDA</sequence>
<feature type="transmembrane region" description="Helical" evidence="1">
    <location>
        <begin position="100"/>
        <end position="118"/>
    </location>
</feature>
<evidence type="ECO:0008006" key="4">
    <source>
        <dbReference type="Google" id="ProtNLM"/>
    </source>
</evidence>
<dbReference type="EMBL" id="JAHUZE010000002">
    <property type="protein sequence ID" value="MBV7378757.1"/>
    <property type="molecule type" value="Genomic_DNA"/>
</dbReference>
<keyword evidence="3" id="KW-1185">Reference proteome</keyword>
<keyword evidence="1" id="KW-1133">Transmembrane helix</keyword>